<dbReference type="CDD" id="cd00801">
    <property type="entry name" value="INT_P4_C"/>
    <property type="match status" value="1"/>
</dbReference>
<evidence type="ECO:0000256" key="3">
    <source>
        <dbReference type="ARBA" id="ARBA00023125"/>
    </source>
</evidence>
<dbReference type="InterPro" id="IPR013762">
    <property type="entry name" value="Integrase-like_cat_sf"/>
</dbReference>
<dbReference type="Pfam" id="PF00589">
    <property type="entry name" value="Phage_integrase"/>
    <property type="match status" value="1"/>
</dbReference>
<keyword evidence="9" id="KW-1185">Reference proteome</keyword>
<reference evidence="8 9" key="1">
    <citation type="submission" date="2018-08" db="EMBL/GenBank/DDBJ databases">
        <title>Genome sequence of Methylocystis hirsuta CSC1, a methanotroph able to accumulate PHAs.</title>
        <authorList>
            <person name="Bordel S."/>
            <person name="Rodriguez E."/>
            <person name="Gancedo J."/>
            <person name="Munoz R."/>
        </authorList>
    </citation>
    <scope>NUCLEOTIDE SEQUENCE [LARGE SCALE GENOMIC DNA]</scope>
    <source>
        <strain evidence="8 9">CSC1</strain>
    </source>
</reference>
<dbReference type="PANTHER" id="PTHR30629">
    <property type="entry name" value="PROPHAGE INTEGRASE"/>
    <property type="match status" value="1"/>
</dbReference>
<dbReference type="PANTHER" id="PTHR30629:SF2">
    <property type="entry name" value="PROPHAGE INTEGRASE INTS-RELATED"/>
    <property type="match status" value="1"/>
</dbReference>
<dbReference type="Gene3D" id="1.10.443.10">
    <property type="entry name" value="Intergrase catalytic core"/>
    <property type="match status" value="1"/>
</dbReference>
<dbReference type="InterPro" id="IPR025166">
    <property type="entry name" value="Integrase_DNA_bind_dom"/>
</dbReference>
<keyword evidence="4" id="KW-0233">DNA recombination</keyword>
<name>A0A3M9XUD3_9HYPH</name>
<dbReference type="GO" id="GO:0006310">
    <property type="term" value="P:DNA recombination"/>
    <property type="evidence" value="ECO:0007669"/>
    <property type="project" value="UniProtKB-KW"/>
</dbReference>
<dbReference type="OrthoDB" id="9795573at2"/>
<evidence type="ECO:0000313" key="9">
    <source>
        <dbReference type="Proteomes" id="UP000268623"/>
    </source>
</evidence>
<evidence type="ECO:0000256" key="4">
    <source>
        <dbReference type="ARBA" id="ARBA00023172"/>
    </source>
</evidence>
<dbReference type="GO" id="GO:0003677">
    <property type="term" value="F:DNA binding"/>
    <property type="evidence" value="ECO:0007669"/>
    <property type="project" value="UniProtKB-UniRule"/>
</dbReference>
<dbReference type="InterPro" id="IPR053876">
    <property type="entry name" value="Phage_int_M"/>
</dbReference>
<evidence type="ECO:0000313" key="8">
    <source>
        <dbReference type="EMBL" id="RNJ51402.1"/>
    </source>
</evidence>
<feature type="domain" description="Core-binding (CB)" evidence="7">
    <location>
        <begin position="98"/>
        <end position="179"/>
    </location>
</feature>
<dbReference type="PROSITE" id="PS51900">
    <property type="entry name" value="CB"/>
    <property type="match status" value="1"/>
</dbReference>
<accession>A0A3M9XUD3</accession>
<comment type="similarity">
    <text evidence="1">Belongs to the 'phage' integrase family.</text>
</comment>
<keyword evidence="2" id="KW-0229">DNA integration</keyword>
<protein>
    <submittedName>
        <fullName evidence="8">DUF4102 domain-containing protein</fullName>
    </submittedName>
</protein>
<dbReference type="InterPro" id="IPR010998">
    <property type="entry name" value="Integrase_recombinase_N"/>
</dbReference>
<dbReference type="Pfam" id="PF13356">
    <property type="entry name" value="Arm-DNA-bind_3"/>
    <property type="match status" value="1"/>
</dbReference>
<evidence type="ECO:0000259" key="7">
    <source>
        <dbReference type="PROSITE" id="PS51900"/>
    </source>
</evidence>
<gene>
    <name evidence="8" type="ORF">D1O30_19175</name>
</gene>
<dbReference type="RefSeq" id="WP_123177270.1">
    <property type="nucleotide sequence ID" value="NZ_QWDD01000001.1"/>
</dbReference>
<dbReference type="Gene3D" id="1.10.150.130">
    <property type="match status" value="1"/>
</dbReference>
<evidence type="ECO:0000256" key="5">
    <source>
        <dbReference type="PROSITE-ProRule" id="PRU01248"/>
    </source>
</evidence>
<dbReference type="AlphaFoldDB" id="A0A3M9XUD3"/>
<dbReference type="InterPro" id="IPR011010">
    <property type="entry name" value="DNA_brk_join_enz"/>
</dbReference>
<comment type="caution">
    <text evidence="8">The sequence shown here is derived from an EMBL/GenBank/DDBJ whole genome shotgun (WGS) entry which is preliminary data.</text>
</comment>
<dbReference type="InterPro" id="IPR002104">
    <property type="entry name" value="Integrase_catalytic"/>
</dbReference>
<dbReference type="Pfam" id="PF22022">
    <property type="entry name" value="Phage_int_M"/>
    <property type="match status" value="1"/>
</dbReference>
<keyword evidence="3 5" id="KW-0238">DNA-binding</keyword>
<dbReference type="PROSITE" id="PS51898">
    <property type="entry name" value="TYR_RECOMBINASE"/>
    <property type="match status" value="1"/>
</dbReference>
<dbReference type="Proteomes" id="UP000268623">
    <property type="component" value="Unassembled WGS sequence"/>
</dbReference>
<evidence type="ECO:0000256" key="2">
    <source>
        <dbReference type="ARBA" id="ARBA00022908"/>
    </source>
</evidence>
<feature type="domain" description="Tyr recombinase" evidence="6">
    <location>
        <begin position="203"/>
        <end position="381"/>
    </location>
</feature>
<organism evidence="8 9">
    <name type="scientific">Methylocystis hirsuta</name>
    <dbReference type="NCBI Taxonomy" id="369798"/>
    <lineage>
        <taxon>Bacteria</taxon>
        <taxon>Pseudomonadati</taxon>
        <taxon>Pseudomonadota</taxon>
        <taxon>Alphaproteobacteria</taxon>
        <taxon>Hyphomicrobiales</taxon>
        <taxon>Methylocystaceae</taxon>
        <taxon>Methylocystis</taxon>
    </lineage>
</organism>
<dbReference type="InterPro" id="IPR044068">
    <property type="entry name" value="CB"/>
</dbReference>
<evidence type="ECO:0000256" key="1">
    <source>
        <dbReference type="ARBA" id="ARBA00008857"/>
    </source>
</evidence>
<dbReference type="Gene3D" id="3.30.160.390">
    <property type="entry name" value="Integrase, DNA-binding domain"/>
    <property type="match status" value="1"/>
</dbReference>
<dbReference type="InterPro" id="IPR050808">
    <property type="entry name" value="Phage_Integrase"/>
</dbReference>
<proteinExistence type="inferred from homology"/>
<evidence type="ECO:0000259" key="6">
    <source>
        <dbReference type="PROSITE" id="PS51898"/>
    </source>
</evidence>
<dbReference type="EMBL" id="QWDD01000001">
    <property type="protein sequence ID" value="RNJ51402.1"/>
    <property type="molecule type" value="Genomic_DNA"/>
</dbReference>
<dbReference type="InterPro" id="IPR038488">
    <property type="entry name" value="Integrase_DNA-bd_sf"/>
</dbReference>
<sequence>MALTHLDLRNAKPAAKPYKLFDGGGLHLLVSPTGGKLWRLKYRFQSKERLLSFGPYPLFSLAEARAKRDEMKKLLAAGVDPSAKKKADKIAEAAAKRNTFHLVAEDYIAHLEGNHAAEATLDKNRWLLFDLAAPIADRPISEITPAELLDLLKRIEKSGRRESARRLRGVIGTVFRFAIVTLRATSDPTQALRGALLAPKVTHRAAILDEKKLGSLMLAIDAYDGWPTLTAALKFLALTSARPGEVRGARRSEIDFEKARWRIAAARTKMRRPHDIPLSQQGIAVLRDIWPLSDRGDLVFPSIRSHEKPLSENALNSALRRMGYGPDEMSAHGFRSSASTILNSRGFEPDVIEAALGHQDENAIRRIYNRSSYWSERTKMMQAWADLLDEFRTTCTRAGDRT</sequence>
<dbReference type="SUPFAM" id="SSF56349">
    <property type="entry name" value="DNA breaking-rejoining enzymes"/>
    <property type="match status" value="1"/>
</dbReference>
<dbReference type="GO" id="GO:0015074">
    <property type="term" value="P:DNA integration"/>
    <property type="evidence" value="ECO:0007669"/>
    <property type="project" value="UniProtKB-KW"/>
</dbReference>